<dbReference type="GO" id="GO:0006629">
    <property type="term" value="P:lipid metabolic process"/>
    <property type="evidence" value="ECO:0007669"/>
    <property type="project" value="InterPro"/>
</dbReference>
<dbReference type="KEGG" id="dsl:Dacsa_0512"/>
<protein>
    <submittedName>
        <fullName evidence="2">Glycerophosphoryl diester phosphodiesterase</fullName>
    </submittedName>
</protein>
<dbReference type="AlphaFoldDB" id="K9YQU4"/>
<gene>
    <name evidence="2" type="ORF">Dacsa_0512</name>
</gene>
<dbReference type="Pfam" id="PF03009">
    <property type="entry name" value="GDPD"/>
    <property type="match status" value="1"/>
</dbReference>
<dbReference type="PANTHER" id="PTHR46211:SF14">
    <property type="entry name" value="GLYCEROPHOSPHODIESTER PHOSPHODIESTERASE"/>
    <property type="match status" value="1"/>
</dbReference>
<dbReference type="RefSeq" id="WP_015228309.1">
    <property type="nucleotide sequence ID" value="NC_019780.1"/>
</dbReference>
<dbReference type="PANTHER" id="PTHR46211">
    <property type="entry name" value="GLYCEROPHOSPHORYL DIESTER PHOSPHODIESTERASE"/>
    <property type="match status" value="1"/>
</dbReference>
<dbReference type="InterPro" id="IPR017946">
    <property type="entry name" value="PLC-like_Pdiesterase_TIM-brl"/>
</dbReference>
<evidence type="ECO:0000259" key="1">
    <source>
        <dbReference type="PROSITE" id="PS51704"/>
    </source>
</evidence>
<sequence>MNYRLIAHRGYSAVAPENTLASFQLALEKQVFGVEFDVHFSADGIPVVIHDSTLDRTTNGCGNVAEKSIAQLQSFDAGSWFDSKFARETIPSLEQVLNLFSSTKIKLFIELKSPQFWSKSERDYLIEILAPVRDRCVIASFEHKFLTQLQLDYPQFNYGYAVSNQTQYSPHYLEALNPNARIILPHFSLILEQPSLTKTLQEEGWKIVTWTVDERAIAQQLSEFGIVTIITNNLLNTEPLPENSS</sequence>
<accession>K9YQU4</accession>
<reference evidence="2" key="1">
    <citation type="submission" date="2012-04" db="EMBL/GenBank/DDBJ databases">
        <title>Finished genome of Dactylococcopsis salina PCC 8305.</title>
        <authorList>
            <consortium name="US DOE Joint Genome Institute"/>
            <person name="Gugger M."/>
            <person name="Coursin T."/>
            <person name="Rippka R."/>
            <person name="Tandeau De Marsac N."/>
            <person name="Huntemann M."/>
            <person name="Wei C.-L."/>
            <person name="Han J."/>
            <person name="Detter J.C."/>
            <person name="Han C."/>
            <person name="Tapia R."/>
            <person name="Daligault H."/>
            <person name="Chen A."/>
            <person name="Krypides N."/>
            <person name="Mavromatis K."/>
            <person name="Markowitz V."/>
            <person name="Szeto E."/>
            <person name="Ivanova N."/>
            <person name="Ovchinnikova G."/>
            <person name="Pagani I."/>
            <person name="Pati A."/>
            <person name="Goodwin L."/>
            <person name="Peters L."/>
            <person name="Pitluck S."/>
            <person name="Woyke T."/>
            <person name="Kerfeld C."/>
        </authorList>
    </citation>
    <scope>NUCLEOTIDE SEQUENCE [LARGE SCALE GENOMIC DNA]</scope>
    <source>
        <strain evidence="2">PCC 8305</strain>
    </source>
</reference>
<dbReference type="SUPFAM" id="SSF51695">
    <property type="entry name" value="PLC-like phosphodiesterases"/>
    <property type="match status" value="1"/>
</dbReference>
<dbReference type="Gene3D" id="3.20.20.190">
    <property type="entry name" value="Phosphatidylinositol (PI) phosphodiesterase"/>
    <property type="match status" value="1"/>
</dbReference>
<dbReference type="OrthoDB" id="384721at2"/>
<dbReference type="STRING" id="13035.Dacsa_0512"/>
<dbReference type="HOGENOM" id="CLU_030006_3_5_3"/>
<dbReference type="EMBL" id="CP003944">
    <property type="protein sequence ID" value="AFZ49296.1"/>
    <property type="molecule type" value="Genomic_DNA"/>
</dbReference>
<dbReference type="InterPro" id="IPR030395">
    <property type="entry name" value="GP_PDE_dom"/>
</dbReference>
<dbReference type="eggNOG" id="COG0584">
    <property type="taxonomic scope" value="Bacteria"/>
</dbReference>
<feature type="domain" description="GP-PDE" evidence="1">
    <location>
        <begin position="3"/>
        <end position="241"/>
    </location>
</feature>
<evidence type="ECO:0000313" key="3">
    <source>
        <dbReference type="Proteomes" id="UP000010482"/>
    </source>
</evidence>
<dbReference type="PATRIC" id="fig|13035.3.peg.584"/>
<name>K9YQU4_DACS8</name>
<evidence type="ECO:0000313" key="2">
    <source>
        <dbReference type="EMBL" id="AFZ49296.1"/>
    </source>
</evidence>
<dbReference type="GO" id="GO:0008081">
    <property type="term" value="F:phosphoric diester hydrolase activity"/>
    <property type="evidence" value="ECO:0007669"/>
    <property type="project" value="InterPro"/>
</dbReference>
<keyword evidence="3" id="KW-1185">Reference proteome</keyword>
<organism evidence="2 3">
    <name type="scientific">Dactylococcopsis salina (strain PCC 8305)</name>
    <name type="common">Myxobactron salinum</name>
    <dbReference type="NCBI Taxonomy" id="13035"/>
    <lineage>
        <taxon>Bacteria</taxon>
        <taxon>Bacillati</taxon>
        <taxon>Cyanobacteriota</taxon>
        <taxon>Cyanophyceae</taxon>
        <taxon>Nodosilineales</taxon>
        <taxon>Cymatolegaceae</taxon>
        <taxon>Dactylococcopsis</taxon>
    </lineage>
</organism>
<dbReference type="Proteomes" id="UP000010482">
    <property type="component" value="Chromosome"/>
</dbReference>
<dbReference type="PROSITE" id="PS51704">
    <property type="entry name" value="GP_PDE"/>
    <property type="match status" value="1"/>
</dbReference>
<proteinExistence type="predicted"/>